<protein>
    <submittedName>
        <fullName evidence="1">Uncharacterized protein</fullName>
    </submittedName>
</protein>
<dbReference type="SUPFAM" id="SSF51905">
    <property type="entry name" value="FAD/NAD(P)-binding domain"/>
    <property type="match status" value="1"/>
</dbReference>
<reference evidence="1" key="1">
    <citation type="submission" date="2018-05" db="EMBL/GenBank/DDBJ databases">
        <authorList>
            <person name="Lanie J.A."/>
            <person name="Ng W.-L."/>
            <person name="Kazmierczak K.M."/>
            <person name="Andrzejewski T.M."/>
            <person name="Davidsen T.M."/>
            <person name="Wayne K.J."/>
            <person name="Tettelin H."/>
            <person name="Glass J.I."/>
            <person name="Rusch D."/>
            <person name="Podicherti R."/>
            <person name="Tsui H.-C.T."/>
            <person name="Winkler M.E."/>
        </authorList>
    </citation>
    <scope>NUCLEOTIDE SEQUENCE</scope>
</reference>
<proteinExistence type="predicted"/>
<dbReference type="EMBL" id="UINC01062313">
    <property type="protein sequence ID" value="SVB88811.1"/>
    <property type="molecule type" value="Genomic_DNA"/>
</dbReference>
<sequence length="25" mass="2353">MTQIVDVIILGAGPGGLSAATALAL</sequence>
<dbReference type="AlphaFoldDB" id="A0A382HQN6"/>
<organism evidence="1">
    <name type="scientific">marine metagenome</name>
    <dbReference type="NCBI Taxonomy" id="408172"/>
    <lineage>
        <taxon>unclassified sequences</taxon>
        <taxon>metagenomes</taxon>
        <taxon>ecological metagenomes</taxon>
    </lineage>
</organism>
<accession>A0A382HQN6</accession>
<gene>
    <name evidence="1" type="ORF">METZ01_LOCUS241665</name>
</gene>
<name>A0A382HQN6_9ZZZZ</name>
<evidence type="ECO:0000313" key="1">
    <source>
        <dbReference type="EMBL" id="SVB88811.1"/>
    </source>
</evidence>
<dbReference type="Gene3D" id="3.50.50.60">
    <property type="entry name" value="FAD/NAD(P)-binding domain"/>
    <property type="match status" value="1"/>
</dbReference>
<dbReference type="InterPro" id="IPR036188">
    <property type="entry name" value="FAD/NAD-bd_sf"/>
</dbReference>
<feature type="non-terminal residue" evidence="1">
    <location>
        <position position="25"/>
    </location>
</feature>